<dbReference type="GO" id="GO:0019166">
    <property type="term" value="F:trans-2-enoyl-CoA reductase (NADPH) activity"/>
    <property type="evidence" value="ECO:0007669"/>
    <property type="project" value="UniProtKB-EC"/>
</dbReference>
<evidence type="ECO:0000313" key="23">
    <source>
        <dbReference type="Proteomes" id="UP000440578"/>
    </source>
</evidence>
<reference evidence="22 23" key="1">
    <citation type="submission" date="2019-07" db="EMBL/GenBank/DDBJ databases">
        <title>Draft genome assembly of a fouling barnacle, Amphibalanus amphitrite (Darwin, 1854): The first reference genome for Thecostraca.</title>
        <authorList>
            <person name="Kim W."/>
        </authorList>
    </citation>
    <scope>NUCLEOTIDE SEQUENCE [LARGE SCALE GENOMIC DNA]</scope>
    <source>
        <strain evidence="22">SNU_AA5</strain>
        <tissue evidence="22">Soma without cirri and trophi</tissue>
    </source>
</reference>
<keyword evidence="10" id="KW-0275">Fatty acid biosynthesis</keyword>
<dbReference type="InterPro" id="IPR052388">
    <property type="entry name" value="Peroxisomal_t2-enoyl-CoA_red"/>
</dbReference>
<comment type="subcellular location">
    <subcellularLocation>
        <location evidence="1">Peroxisome</location>
    </subcellularLocation>
</comment>
<evidence type="ECO:0000256" key="1">
    <source>
        <dbReference type="ARBA" id="ARBA00004275"/>
    </source>
</evidence>
<dbReference type="Proteomes" id="UP000440578">
    <property type="component" value="Unassembled WGS sequence"/>
</dbReference>
<comment type="caution">
    <text evidence="22">The sequence shown here is derived from an EMBL/GenBank/DDBJ whole genome shotgun (WGS) entry which is preliminary data.</text>
</comment>
<evidence type="ECO:0000256" key="3">
    <source>
        <dbReference type="ARBA" id="ARBA00022516"/>
    </source>
</evidence>
<evidence type="ECO:0000256" key="7">
    <source>
        <dbReference type="ARBA" id="ARBA00023002"/>
    </source>
</evidence>
<dbReference type="AlphaFoldDB" id="A0A6A4WS71"/>
<dbReference type="EC" id="1.3.1.38" evidence="13"/>
<dbReference type="GO" id="GO:0005777">
    <property type="term" value="C:peroxisome"/>
    <property type="evidence" value="ECO:0007669"/>
    <property type="project" value="UniProtKB-SubCell"/>
</dbReference>
<keyword evidence="5" id="KW-0276">Fatty acid metabolism</keyword>
<dbReference type="PANTHER" id="PTHR24317">
    <property type="entry name" value="PEROXISOMAL TRANS-2-ENOYL-COA REDUCTASE"/>
    <property type="match status" value="1"/>
</dbReference>
<dbReference type="PRINTS" id="PR00080">
    <property type="entry name" value="SDRFAMILY"/>
</dbReference>
<evidence type="ECO:0000256" key="19">
    <source>
        <dbReference type="ARBA" id="ARBA00049386"/>
    </source>
</evidence>
<evidence type="ECO:0000256" key="18">
    <source>
        <dbReference type="ARBA" id="ARBA00049251"/>
    </source>
</evidence>
<dbReference type="InterPro" id="IPR002347">
    <property type="entry name" value="SDR_fam"/>
</dbReference>
<evidence type="ECO:0000256" key="8">
    <source>
        <dbReference type="ARBA" id="ARBA00023098"/>
    </source>
</evidence>
<comment type="catalytic activity">
    <reaction evidence="16">
        <text>(2E)-tetradecenoyl-CoA + NADPH + H(+) = tetradecanoyl-CoA + NADP(+)</text>
        <dbReference type="Rhea" id="RHEA:44968"/>
        <dbReference type="ChEBI" id="CHEBI:15378"/>
        <dbReference type="ChEBI" id="CHEBI:57385"/>
        <dbReference type="ChEBI" id="CHEBI:57783"/>
        <dbReference type="ChEBI" id="CHEBI:58349"/>
        <dbReference type="ChEBI" id="CHEBI:61405"/>
    </reaction>
    <physiologicalReaction direction="left-to-right" evidence="16">
        <dbReference type="Rhea" id="RHEA:44969"/>
    </physiologicalReaction>
</comment>
<evidence type="ECO:0000256" key="12">
    <source>
        <dbReference type="ARBA" id="ARBA00038622"/>
    </source>
</evidence>
<keyword evidence="8" id="KW-0443">Lipid metabolism</keyword>
<organism evidence="22 23">
    <name type="scientific">Amphibalanus amphitrite</name>
    <name type="common">Striped barnacle</name>
    <name type="synonym">Balanus amphitrite</name>
    <dbReference type="NCBI Taxonomy" id="1232801"/>
    <lineage>
        <taxon>Eukaryota</taxon>
        <taxon>Metazoa</taxon>
        <taxon>Ecdysozoa</taxon>
        <taxon>Arthropoda</taxon>
        <taxon>Crustacea</taxon>
        <taxon>Multicrustacea</taxon>
        <taxon>Cirripedia</taxon>
        <taxon>Thoracica</taxon>
        <taxon>Thoracicalcarea</taxon>
        <taxon>Balanomorpha</taxon>
        <taxon>Balanoidea</taxon>
        <taxon>Balanidae</taxon>
        <taxon>Amphibalaninae</taxon>
        <taxon>Amphibalanus</taxon>
    </lineage>
</organism>
<dbReference type="SUPFAM" id="SSF51735">
    <property type="entry name" value="NAD(P)-binding Rossmann-fold domains"/>
    <property type="match status" value="1"/>
</dbReference>
<dbReference type="Pfam" id="PF13561">
    <property type="entry name" value="adh_short_C2"/>
    <property type="match status" value="1"/>
</dbReference>
<dbReference type="InterPro" id="IPR036291">
    <property type="entry name" value="NAD(P)-bd_dom_sf"/>
</dbReference>
<evidence type="ECO:0000256" key="13">
    <source>
        <dbReference type="ARBA" id="ARBA00038849"/>
    </source>
</evidence>
<dbReference type="OrthoDB" id="1888931at2759"/>
<evidence type="ECO:0000256" key="16">
    <source>
        <dbReference type="ARBA" id="ARBA00048686"/>
    </source>
</evidence>
<comment type="subunit">
    <text evidence="12">Interacts with PEX5, probably required to target it into peroxisomes.</text>
</comment>
<dbReference type="Gene3D" id="3.40.50.720">
    <property type="entry name" value="NAD(P)-binding Rossmann-like Domain"/>
    <property type="match status" value="1"/>
</dbReference>
<evidence type="ECO:0000256" key="14">
    <source>
        <dbReference type="ARBA" id="ARBA00041063"/>
    </source>
</evidence>
<evidence type="ECO:0000256" key="5">
    <source>
        <dbReference type="ARBA" id="ARBA00022832"/>
    </source>
</evidence>
<evidence type="ECO:0000256" key="6">
    <source>
        <dbReference type="ARBA" id="ARBA00022857"/>
    </source>
</evidence>
<comment type="catalytic activity">
    <reaction evidence="18">
        <text>a (2E)-enoyl-CoA + NADPH + H(+) = a 2,3-saturated acyl-CoA + NADP(+)</text>
        <dbReference type="Rhea" id="RHEA:33763"/>
        <dbReference type="ChEBI" id="CHEBI:15378"/>
        <dbReference type="ChEBI" id="CHEBI:57783"/>
        <dbReference type="ChEBI" id="CHEBI:58349"/>
        <dbReference type="ChEBI" id="CHEBI:58856"/>
        <dbReference type="ChEBI" id="CHEBI:65111"/>
        <dbReference type="EC" id="1.3.1.38"/>
    </reaction>
    <physiologicalReaction direction="left-to-right" evidence="18">
        <dbReference type="Rhea" id="RHEA:33764"/>
    </physiologicalReaction>
</comment>
<gene>
    <name evidence="22" type="primary">PECR</name>
    <name evidence="22" type="ORF">FJT64_020628</name>
</gene>
<evidence type="ECO:0000256" key="20">
    <source>
        <dbReference type="ARBA" id="ARBA00049559"/>
    </source>
</evidence>
<keyword evidence="9" id="KW-0576">Peroxisome</keyword>
<comment type="catalytic activity">
    <reaction evidence="17">
        <text>(2E)-hexenoyl-CoA + NADPH + H(+) = hexanoyl-CoA + NADP(+)</text>
        <dbReference type="Rhea" id="RHEA:44956"/>
        <dbReference type="ChEBI" id="CHEBI:15378"/>
        <dbReference type="ChEBI" id="CHEBI:57783"/>
        <dbReference type="ChEBI" id="CHEBI:58349"/>
        <dbReference type="ChEBI" id="CHEBI:62077"/>
        <dbReference type="ChEBI" id="CHEBI:62620"/>
    </reaction>
    <physiologicalReaction direction="left-to-right" evidence="17">
        <dbReference type="Rhea" id="RHEA:44957"/>
    </physiologicalReaction>
</comment>
<evidence type="ECO:0000256" key="15">
    <source>
        <dbReference type="ARBA" id="ARBA00047570"/>
    </source>
</evidence>
<comment type="function">
    <text evidence="11">Participates in chain elongation of fatty acids. Catalyzes the reduction of trans-2-enoyl-CoAs of varying chain lengths from 6:1 to 16:1, having maximum activity with 10:1 CoA. Has no 2,4-dienoyl-CoA reductase activity.</text>
</comment>
<dbReference type="FunFam" id="3.40.50.720:FF:000084">
    <property type="entry name" value="Short-chain dehydrogenase reductase"/>
    <property type="match status" value="1"/>
</dbReference>
<keyword evidence="7" id="KW-0560">Oxidoreductase</keyword>
<comment type="catalytic activity">
    <reaction evidence="19">
        <text>(2E)-decenoyl-CoA + NADPH + H(+) = decanoyl-CoA + NADP(+)</text>
        <dbReference type="Rhea" id="RHEA:44960"/>
        <dbReference type="ChEBI" id="CHEBI:15378"/>
        <dbReference type="ChEBI" id="CHEBI:57783"/>
        <dbReference type="ChEBI" id="CHEBI:58349"/>
        <dbReference type="ChEBI" id="CHEBI:61406"/>
        <dbReference type="ChEBI" id="CHEBI:61430"/>
    </reaction>
    <physiologicalReaction direction="left-to-right" evidence="19">
        <dbReference type="Rhea" id="RHEA:44961"/>
    </physiologicalReaction>
</comment>
<feature type="region of interest" description="Disordered" evidence="21">
    <location>
        <begin position="266"/>
        <end position="295"/>
    </location>
</feature>
<protein>
    <recommendedName>
        <fullName evidence="14">Peroxisomal trans-2-enoyl-CoA reductase</fullName>
        <ecNumber evidence="13">1.3.1.38</ecNumber>
    </recommendedName>
</protein>
<keyword evidence="4" id="KW-0597">Phosphoprotein</keyword>
<evidence type="ECO:0000256" key="2">
    <source>
        <dbReference type="ARBA" id="ARBA00005189"/>
    </source>
</evidence>
<dbReference type="PRINTS" id="PR00081">
    <property type="entry name" value="GDHRDH"/>
</dbReference>
<comment type="catalytic activity">
    <reaction evidence="15">
        <text>(2E)-dodecenoyl-CoA + NADPH + H(+) = dodecanoyl-CoA + NADP(+)</text>
        <dbReference type="Rhea" id="RHEA:44964"/>
        <dbReference type="ChEBI" id="CHEBI:15378"/>
        <dbReference type="ChEBI" id="CHEBI:57330"/>
        <dbReference type="ChEBI" id="CHEBI:57375"/>
        <dbReference type="ChEBI" id="CHEBI:57783"/>
        <dbReference type="ChEBI" id="CHEBI:58349"/>
    </reaction>
    <physiologicalReaction direction="left-to-right" evidence="15">
        <dbReference type="Rhea" id="RHEA:44965"/>
    </physiologicalReaction>
</comment>
<keyword evidence="6" id="KW-0521">NADP</keyword>
<evidence type="ECO:0000256" key="10">
    <source>
        <dbReference type="ARBA" id="ARBA00023160"/>
    </source>
</evidence>
<keyword evidence="3" id="KW-0444">Lipid biosynthesis</keyword>
<evidence type="ECO:0000256" key="4">
    <source>
        <dbReference type="ARBA" id="ARBA00022553"/>
    </source>
</evidence>
<sequence length="295" mass="30928">MAGLFSPGLFAGKVALVTGGGTGIGRAIAGQLVELGAAVTVAARRPEPLRQTAAELTAAGPGRCHHLQADIRREQDVLRMVETVLERDGALHLLVNNGGGQFVSPAADISRNGWRAVIETNLTGTFTVCQTAHRLHMRQHGGAVVNIIADMFRGFPLMAHTGASRAAVENLTRTLAVEWAHDGVRVNAVAPGVIYSASAAANYADGLLEQCAGELPARRCGTTHEVAAAVCFLLSPGASYVSGATLRVDGAASLYARQLHRVPAHDRLPPYRGRAGPTGRAEPAAGSGRSRDREW</sequence>
<evidence type="ECO:0000256" key="17">
    <source>
        <dbReference type="ARBA" id="ARBA00049108"/>
    </source>
</evidence>
<name>A0A6A4WS71_AMPAM</name>
<evidence type="ECO:0000256" key="9">
    <source>
        <dbReference type="ARBA" id="ARBA00023140"/>
    </source>
</evidence>
<evidence type="ECO:0000256" key="21">
    <source>
        <dbReference type="SAM" id="MobiDB-lite"/>
    </source>
</evidence>
<accession>A0A6A4WS71</accession>
<dbReference type="GO" id="GO:0006633">
    <property type="term" value="P:fatty acid biosynthetic process"/>
    <property type="evidence" value="ECO:0007669"/>
    <property type="project" value="UniProtKB-KW"/>
</dbReference>
<keyword evidence="23" id="KW-1185">Reference proteome</keyword>
<dbReference type="PANTHER" id="PTHR24317:SF7">
    <property type="entry name" value="PEROXISOMAL TRANS-2-ENOYL-COA REDUCTASE"/>
    <property type="match status" value="1"/>
</dbReference>
<comment type="pathway">
    <text evidence="2">Lipid metabolism.</text>
</comment>
<evidence type="ECO:0000256" key="11">
    <source>
        <dbReference type="ARBA" id="ARBA00037124"/>
    </source>
</evidence>
<dbReference type="EMBL" id="VIIS01000512">
    <property type="protein sequence ID" value="KAF0308119.1"/>
    <property type="molecule type" value="Genomic_DNA"/>
</dbReference>
<comment type="catalytic activity">
    <reaction evidence="20">
        <text>(2E)-octenoyl-CoA + NADPH + H(+) = octanoyl-CoA + NADP(+)</text>
        <dbReference type="Rhea" id="RHEA:44952"/>
        <dbReference type="ChEBI" id="CHEBI:15378"/>
        <dbReference type="ChEBI" id="CHEBI:57386"/>
        <dbReference type="ChEBI" id="CHEBI:57783"/>
        <dbReference type="ChEBI" id="CHEBI:58349"/>
        <dbReference type="ChEBI" id="CHEBI:62242"/>
    </reaction>
    <physiologicalReaction direction="left-to-right" evidence="20">
        <dbReference type="Rhea" id="RHEA:44953"/>
    </physiologicalReaction>
</comment>
<evidence type="ECO:0000313" key="22">
    <source>
        <dbReference type="EMBL" id="KAF0308119.1"/>
    </source>
</evidence>
<proteinExistence type="predicted"/>